<dbReference type="InterPro" id="IPR008207">
    <property type="entry name" value="Sig_transdc_His_kin_Hpt_dom"/>
</dbReference>
<protein>
    <submittedName>
        <fullName evidence="3">Chemotaxis protein CheA</fullName>
    </submittedName>
</protein>
<dbReference type="GO" id="GO:0004672">
    <property type="term" value="F:protein kinase activity"/>
    <property type="evidence" value="ECO:0007669"/>
    <property type="project" value="UniProtKB-ARBA"/>
</dbReference>
<evidence type="ECO:0000313" key="4">
    <source>
        <dbReference type="Proteomes" id="UP000228859"/>
    </source>
</evidence>
<dbReference type="Gene3D" id="1.20.120.160">
    <property type="entry name" value="HPT domain"/>
    <property type="match status" value="1"/>
</dbReference>
<organism evidence="3 4">
    <name type="scientific">Sulfuricurvum kujiense</name>
    <dbReference type="NCBI Taxonomy" id="148813"/>
    <lineage>
        <taxon>Bacteria</taxon>
        <taxon>Pseudomonadati</taxon>
        <taxon>Campylobacterota</taxon>
        <taxon>Epsilonproteobacteria</taxon>
        <taxon>Campylobacterales</taxon>
        <taxon>Sulfurimonadaceae</taxon>
        <taxon>Sulfuricurvum</taxon>
    </lineage>
</organism>
<dbReference type="GO" id="GO:0000160">
    <property type="term" value="P:phosphorelay signal transduction system"/>
    <property type="evidence" value="ECO:0007669"/>
    <property type="project" value="InterPro"/>
</dbReference>
<dbReference type="Pfam" id="PF01627">
    <property type="entry name" value="Hpt"/>
    <property type="match status" value="1"/>
</dbReference>
<dbReference type="SUPFAM" id="SSF47226">
    <property type="entry name" value="Histidine-containing phosphotransfer domain, HPT domain"/>
    <property type="match status" value="1"/>
</dbReference>
<evidence type="ECO:0000313" key="3">
    <source>
        <dbReference type="EMBL" id="DAB39335.1"/>
    </source>
</evidence>
<keyword evidence="1" id="KW-0597">Phosphoprotein</keyword>
<name>A0A2D3WHG4_9BACT</name>
<dbReference type="RefSeq" id="WP_294895846.1">
    <property type="nucleotide sequence ID" value="NZ_DLUI01000020.1"/>
</dbReference>
<sequence>MGIRSVLEANFDFEIIDEFLDHYAMMTEIMESLIVDLGNPERFHRSIEELFRIFHNIKSASGYLQIEPMVRLATFSEDALEQLRSRDTIVNDETITWLISVADMFMQWQEDLKMDNELSKIHFSLLILPDMERA</sequence>
<evidence type="ECO:0000256" key="1">
    <source>
        <dbReference type="PROSITE-ProRule" id="PRU00110"/>
    </source>
</evidence>
<reference evidence="3 4" key="1">
    <citation type="journal article" date="2017" name="Front. Microbiol.">
        <title>Comparative Genomic Analysis of the Class Epsilonproteobacteria and Proposed Reclassification to Epsilonbacteraeota (phyl. nov.).</title>
        <authorList>
            <person name="Waite D.W."/>
            <person name="Vanwonterghem I."/>
            <person name="Rinke C."/>
            <person name="Parks D.H."/>
            <person name="Zhang Y."/>
            <person name="Takai K."/>
            <person name="Sievert S.M."/>
            <person name="Simon J."/>
            <person name="Campbell B.J."/>
            <person name="Hanson T.E."/>
            <person name="Woyke T."/>
            <person name="Klotz M.G."/>
            <person name="Hugenholtz P."/>
        </authorList>
    </citation>
    <scope>NUCLEOTIDE SEQUENCE [LARGE SCALE GENOMIC DNA]</scope>
    <source>
        <strain evidence="3">UBA12443</strain>
    </source>
</reference>
<feature type="modified residue" description="Phosphohistidine" evidence="1">
    <location>
        <position position="55"/>
    </location>
</feature>
<dbReference type="Proteomes" id="UP000228859">
    <property type="component" value="Unassembled WGS sequence"/>
</dbReference>
<evidence type="ECO:0000259" key="2">
    <source>
        <dbReference type="PROSITE" id="PS50894"/>
    </source>
</evidence>
<comment type="caution">
    <text evidence="3">The sequence shown here is derived from an EMBL/GenBank/DDBJ whole genome shotgun (WGS) entry which is preliminary data.</text>
</comment>
<dbReference type="PROSITE" id="PS50894">
    <property type="entry name" value="HPT"/>
    <property type="match status" value="1"/>
</dbReference>
<proteinExistence type="predicted"/>
<dbReference type="InterPro" id="IPR036641">
    <property type="entry name" value="HPT_dom_sf"/>
</dbReference>
<dbReference type="EMBL" id="DLUI01000020">
    <property type="protein sequence ID" value="DAB39335.1"/>
    <property type="molecule type" value="Genomic_DNA"/>
</dbReference>
<feature type="domain" description="HPt" evidence="2">
    <location>
        <begin position="8"/>
        <end position="112"/>
    </location>
</feature>
<gene>
    <name evidence="3" type="ORF">CFH83_01300</name>
</gene>
<accession>A0A2D3WHG4</accession>
<dbReference type="AlphaFoldDB" id="A0A2D3WHG4"/>